<dbReference type="InterPro" id="IPR017441">
    <property type="entry name" value="Protein_kinase_ATP_BS"/>
</dbReference>
<dbReference type="RefSeq" id="XP_018835305.1">
    <property type="nucleotide sequence ID" value="XM_018979760.2"/>
</dbReference>
<dbReference type="SMART" id="SM00220">
    <property type="entry name" value="S_TKc"/>
    <property type="match status" value="1"/>
</dbReference>
<keyword evidence="1" id="KW-0547">Nucleotide-binding</keyword>
<dbReference type="GO" id="GO:0007165">
    <property type="term" value="P:signal transduction"/>
    <property type="evidence" value="ECO:0000318"/>
    <property type="project" value="GO_Central"/>
</dbReference>
<feature type="transmembrane region" description="Helical" evidence="3">
    <location>
        <begin position="432"/>
        <end position="454"/>
    </location>
</feature>
<keyword evidence="5" id="KW-0808">Transferase</keyword>
<dbReference type="PROSITE" id="PS00108">
    <property type="entry name" value="PROTEIN_KINASE_ST"/>
    <property type="match status" value="1"/>
</dbReference>
<keyword evidence="4" id="KW-1185">Reference proteome</keyword>
<dbReference type="Pfam" id="PF00069">
    <property type="entry name" value="Pkinase"/>
    <property type="match status" value="1"/>
</dbReference>
<keyword evidence="1" id="KW-0723">Serine/threonine-protein kinase</keyword>
<dbReference type="GO" id="GO:0004672">
    <property type="term" value="F:protein kinase activity"/>
    <property type="evidence" value="ECO:0000318"/>
    <property type="project" value="GO_Central"/>
</dbReference>
<evidence type="ECO:0000256" key="3">
    <source>
        <dbReference type="SAM" id="Phobius"/>
    </source>
</evidence>
<keyword evidence="1" id="KW-0067">ATP-binding</keyword>
<proteinExistence type="inferred from homology"/>
<organism evidence="4 5">
    <name type="scientific">Juglans regia</name>
    <name type="common">English walnut</name>
    <dbReference type="NCBI Taxonomy" id="51240"/>
    <lineage>
        <taxon>Eukaryota</taxon>
        <taxon>Viridiplantae</taxon>
        <taxon>Streptophyta</taxon>
        <taxon>Embryophyta</taxon>
        <taxon>Tracheophyta</taxon>
        <taxon>Spermatophyta</taxon>
        <taxon>Magnoliopsida</taxon>
        <taxon>eudicotyledons</taxon>
        <taxon>Gunneridae</taxon>
        <taxon>Pentapetalae</taxon>
        <taxon>rosids</taxon>
        <taxon>fabids</taxon>
        <taxon>Fagales</taxon>
        <taxon>Juglandaceae</taxon>
        <taxon>Juglans</taxon>
    </lineage>
</organism>
<dbReference type="SUPFAM" id="SSF56112">
    <property type="entry name" value="Protein kinase-like (PK-like)"/>
    <property type="match status" value="1"/>
</dbReference>
<dbReference type="Proteomes" id="UP000235220">
    <property type="component" value="Chromosome 14"/>
</dbReference>
<dbReference type="PANTHER" id="PTHR48011">
    <property type="entry name" value="CCR4-NOT TRANSCRIPTIONAL COMPLEX SUBUNIT CAF120-RELATED"/>
    <property type="match status" value="1"/>
</dbReference>
<keyword evidence="3" id="KW-1133">Transmembrane helix</keyword>
<dbReference type="PROSITE" id="PS00107">
    <property type="entry name" value="PROTEIN_KINASE_ATP"/>
    <property type="match status" value="1"/>
</dbReference>
<dbReference type="InterPro" id="IPR052751">
    <property type="entry name" value="Plant_MAPKKK"/>
</dbReference>
<dbReference type="CDD" id="cd06606">
    <property type="entry name" value="STKc_MAPKKK"/>
    <property type="match status" value="1"/>
</dbReference>
<dbReference type="GO" id="GO:0004674">
    <property type="term" value="F:protein serine/threonine kinase activity"/>
    <property type="evidence" value="ECO:0007669"/>
    <property type="project" value="UniProtKB-KW"/>
</dbReference>
<dbReference type="KEGG" id="jre:109002134"/>
<sequence>MASWVRGKCIGKGSFGTVTLGVNLRDGGLFAVKSVDRNSGLPGHLEALENEIRILRSLSSPYVVRFLGDDVTFEFPTTSCRNLHLEYLPGGTAHDVAKRWGDDVDERVVRSHAWCVVSALRYLHSRRIVHCDVKGKNILVGADMNLAKLADFGSAIDTSGEACGTPILPRGSPLWMAPEVIRRELQGPESDVWSLGCTIIEMMTGKPAWEDRGVYTLSRIGFSDDLPEFPTRLSELGRDFLEKCLRRDPSKRWSCDQLLQHPFLSSSASPNSVSTDSSPRCVLDWINSEFDSEDDEEENEMSLSRGSNTENYEVPAMERIGKLATTSGANWESDGWVAVRGFPCDAEAEAEAGVSCSGDEGEGTNTEYQDSTRAEEEYQTYGGGVLRSWRHKNNYDYREYGRWCGGCSLDWEAGSTTCRYGPMRCHGTSSFYSLWSVLFTLLLLSLYFTLLILVNKWLFIFLRFYSSPPFQACQRNWSIFLFLSSYLKVKSEILNK</sequence>
<evidence type="ECO:0000256" key="1">
    <source>
        <dbReference type="RuleBase" id="RU000304"/>
    </source>
</evidence>
<keyword evidence="3" id="KW-0472">Membrane</keyword>
<accession>A0A2I4FUH9</accession>
<dbReference type="Gene3D" id="1.10.510.10">
    <property type="entry name" value="Transferase(Phosphotransferase) domain 1"/>
    <property type="match status" value="1"/>
</dbReference>
<dbReference type="PROSITE" id="PS50011">
    <property type="entry name" value="PROTEIN_KINASE_DOM"/>
    <property type="match status" value="1"/>
</dbReference>
<dbReference type="GO" id="GO:0005524">
    <property type="term" value="F:ATP binding"/>
    <property type="evidence" value="ECO:0007669"/>
    <property type="project" value="UniProtKB-UniRule"/>
</dbReference>
<comment type="similarity">
    <text evidence="1">Belongs to the protein kinase superfamily.</text>
</comment>
<name>A0A2I4FUH9_JUGRE</name>
<keyword evidence="3" id="KW-0812">Transmembrane</keyword>
<feature type="region of interest" description="Disordered" evidence="2">
    <location>
        <begin position="353"/>
        <end position="374"/>
    </location>
</feature>
<gene>
    <name evidence="5" type="primary">LOC109002134</name>
</gene>
<evidence type="ECO:0000313" key="4">
    <source>
        <dbReference type="Proteomes" id="UP000235220"/>
    </source>
</evidence>
<keyword evidence="5" id="KW-0418">Kinase</keyword>
<dbReference type="PANTHER" id="PTHR48011:SF7">
    <property type="entry name" value="F10K1.14 PROTEIN"/>
    <property type="match status" value="1"/>
</dbReference>
<reference evidence="5" key="1">
    <citation type="submission" date="2025-08" db="UniProtKB">
        <authorList>
            <consortium name="RefSeq"/>
        </authorList>
    </citation>
    <scope>IDENTIFICATION</scope>
    <source>
        <tissue evidence="5">Leaves</tissue>
    </source>
</reference>
<protein>
    <submittedName>
        <fullName evidence="5">Mitogen-activated protein kinase kinase kinase 17</fullName>
    </submittedName>
</protein>
<evidence type="ECO:0000313" key="5">
    <source>
        <dbReference type="RefSeq" id="XP_018835305.1"/>
    </source>
</evidence>
<dbReference type="STRING" id="51240.A0A2I4FUH9"/>
<dbReference type="Gramene" id="Jr14_08790_p1">
    <property type="protein sequence ID" value="cds.Jr14_08790_p1"/>
    <property type="gene ID" value="Jr14_08790"/>
</dbReference>
<dbReference type="FunCoup" id="A0A2I4FUH9">
    <property type="interactions" value="597"/>
</dbReference>
<dbReference type="FunFam" id="1.10.510.10:FF:001090">
    <property type="entry name" value="Serine threonine protein kinase putative"/>
    <property type="match status" value="1"/>
</dbReference>
<feature type="compositionally biased region" description="Acidic residues" evidence="2">
    <location>
        <begin position="290"/>
        <end position="300"/>
    </location>
</feature>
<dbReference type="InterPro" id="IPR008271">
    <property type="entry name" value="Ser/Thr_kinase_AS"/>
</dbReference>
<evidence type="ECO:0000256" key="2">
    <source>
        <dbReference type="SAM" id="MobiDB-lite"/>
    </source>
</evidence>
<dbReference type="AlphaFoldDB" id="A0A2I4FUH9"/>
<dbReference type="InterPro" id="IPR011009">
    <property type="entry name" value="Kinase-like_dom_sf"/>
</dbReference>
<dbReference type="GeneID" id="109002134"/>
<feature type="region of interest" description="Disordered" evidence="2">
    <location>
        <begin position="289"/>
        <end position="309"/>
    </location>
</feature>
<dbReference type="OrthoDB" id="275301at2759"/>
<dbReference type="InterPro" id="IPR000719">
    <property type="entry name" value="Prot_kinase_dom"/>
</dbReference>